<evidence type="ECO:0000256" key="2">
    <source>
        <dbReference type="ARBA" id="ARBA00022679"/>
    </source>
</evidence>
<keyword evidence="5" id="KW-1185">Reference proteome</keyword>
<accession>A0A0R0AWC1</accession>
<reference evidence="4 5" key="1">
    <citation type="submission" date="2015-10" db="EMBL/GenBank/DDBJ databases">
        <title>Genome sequencing and analysis of members of genus Stenotrophomonas.</title>
        <authorList>
            <person name="Patil P.P."/>
            <person name="Midha S."/>
            <person name="Patil P.B."/>
        </authorList>
    </citation>
    <scope>NUCLEOTIDE SEQUENCE [LARGE SCALE GENOMIC DNA]</scope>
    <source>
        <strain evidence="4 5">JCM 16536</strain>
    </source>
</reference>
<dbReference type="Proteomes" id="UP000051802">
    <property type="component" value="Unassembled WGS sequence"/>
</dbReference>
<dbReference type="InterPro" id="IPR037143">
    <property type="entry name" value="4-PPantetheinyl_Trfase_dom_sf"/>
</dbReference>
<dbReference type="GO" id="GO:0019878">
    <property type="term" value="P:lysine biosynthetic process via aminoadipic acid"/>
    <property type="evidence" value="ECO:0007669"/>
    <property type="project" value="TreeGrafter"/>
</dbReference>
<dbReference type="InterPro" id="IPR050559">
    <property type="entry name" value="P-Pant_transferase_sf"/>
</dbReference>
<dbReference type="STRING" id="676599.ARC20_06500"/>
<dbReference type="RefSeq" id="WP_057645483.1">
    <property type="nucleotide sequence ID" value="NZ_LLXU01000058.1"/>
</dbReference>
<keyword evidence="2 4" id="KW-0808">Transferase</keyword>
<dbReference type="PANTHER" id="PTHR12215:SF10">
    <property type="entry name" value="L-AMINOADIPATE-SEMIALDEHYDE DEHYDROGENASE-PHOSPHOPANTETHEINYL TRANSFERASE"/>
    <property type="match status" value="1"/>
</dbReference>
<protein>
    <submittedName>
        <fullName evidence="4">4-phosphopantetheinyl transferase</fullName>
    </submittedName>
</protein>
<sequence>MSVTAPAWQVGPVSLWLLPHAHGTRGEPQAREVLGGHFALPPQDVPMTRDVRGRPWLLPPLSAFGTGWSHSGDHLLLGLGEDMLLGVDLERLRPRPRMREVVERYFHPEEIRWLQSLSDIDCADRFFRLWCAKEAMLKAHGHGISFGLHRLRFAEDAQGALHLAWCDAALGEATRWTLHEWLAAPGYRAALAWYPAGDALPAIMPA</sequence>
<evidence type="ECO:0000313" key="4">
    <source>
        <dbReference type="EMBL" id="KRG46046.1"/>
    </source>
</evidence>
<evidence type="ECO:0000259" key="3">
    <source>
        <dbReference type="Pfam" id="PF01648"/>
    </source>
</evidence>
<feature type="domain" description="4'-phosphopantetheinyl transferase" evidence="3">
    <location>
        <begin position="85"/>
        <end position="191"/>
    </location>
</feature>
<dbReference type="PANTHER" id="PTHR12215">
    <property type="entry name" value="PHOSPHOPANTETHEINE TRANSFERASE"/>
    <property type="match status" value="1"/>
</dbReference>
<name>A0A0R0AWC1_9GAMM</name>
<evidence type="ECO:0000313" key="5">
    <source>
        <dbReference type="Proteomes" id="UP000051802"/>
    </source>
</evidence>
<comment type="similarity">
    <text evidence="1">Belongs to the P-Pant transferase superfamily. Gsp/Sfp/HetI/AcpT family.</text>
</comment>
<dbReference type="InterPro" id="IPR008278">
    <property type="entry name" value="4-PPantetheinyl_Trfase_dom"/>
</dbReference>
<dbReference type="GO" id="GO:0005829">
    <property type="term" value="C:cytosol"/>
    <property type="evidence" value="ECO:0007669"/>
    <property type="project" value="TreeGrafter"/>
</dbReference>
<dbReference type="GO" id="GO:0000287">
    <property type="term" value="F:magnesium ion binding"/>
    <property type="evidence" value="ECO:0007669"/>
    <property type="project" value="InterPro"/>
</dbReference>
<dbReference type="GO" id="GO:0008897">
    <property type="term" value="F:holo-[acyl-carrier-protein] synthase activity"/>
    <property type="evidence" value="ECO:0007669"/>
    <property type="project" value="InterPro"/>
</dbReference>
<dbReference type="AlphaFoldDB" id="A0A0R0AWC1"/>
<dbReference type="Pfam" id="PF01648">
    <property type="entry name" value="ACPS"/>
    <property type="match status" value="1"/>
</dbReference>
<dbReference type="Gene3D" id="3.90.470.20">
    <property type="entry name" value="4'-phosphopantetheinyl transferase domain"/>
    <property type="match status" value="2"/>
</dbReference>
<evidence type="ECO:0000256" key="1">
    <source>
        <dbReference type="ARBA" id="ARBA00010990"/>
    </source>
</evidence>
<dbReference type="EMBL" id="LLXU01000058">
    <property type="protein sequence ID" value="KRG46046.1"/>
    <property type="molecule type" value="Genomic_DNA"/>
</dbReference>
<comment type="caution">
    <text evidence="4">The sequence shown here is derived from an EMBL/GenBank/DDBJ whole genome shotgun (WGS) entry which is preliminary data.</text>
</comment>
<proteinExistence type="inferred from homology"/>
<dbReference type="SUPFAM" id="SSF56214">
    <property type="entry name" value="4'-phosphopantetheinyl transferase"/>
    <property type="match status" value="2"/>
</dbReference>
<organism evidence="4 5">
    <name type="scientific">Stenotrophomonas panacihumi</name>
    <dbReference type="NCBI Taxonomy" id="676599"/>
    <lineage>
        <taxon>Bacteria</taxon>
        <taxon>Pseudomonadati</taxon>
        <taxon>Pseudomonadota</taxon>
        <taxon>Gammaproteobacteria</taxon>
        <taxon>Lysobacterales</taxon>
        <taxon>Lysobacteraceae</taxon>
        <taxon>Stenotrophomonas</taxon>
    </lineage>
</organism>
<gene>
    <name evidence="4" type="ORF">ARC20_06500</name>
</gene>